<gene>
    <name evidence="1" type="ORF">HanXRQr2_Chr07g0302401</name>
</gene>
<organism evidence="1 2">
    <name type="scientific">Helianthus annuus</name>
    <name type="common">Common sunflower</name>
    <dbReference type="NCBI Taxonomy" id="4232"/>
    <lineage>
        <taxon>Eukaryota</taxon>
        <taxon>Viridiplantae</taxon>
        <taxon>Streptophyta</taxon>
        <taxon>Embryophyta</taxon>
        <taxon>Tracheophyta</taxon>
        <taxon>Spermatophyta</taxon>
        <taxon>Magnoliopsida</taxon>
        <taxon>eudicotyledons</taxon>
        <taxon>Gunneridae</taxon>
        <taxon>Pentapetalae</taxon>
        <taxon>asterids</taxon>
        <taxon>campanulids</taxon>
        <taxon>Asterales</taxon>
        <taxon>Asteraceae</taxon>
        <taxon>Asteroideae</taxon>
        <taxon>Heliantheae alliance</taxon>
        <taxon>Heliantheae</taxon>
        <taxon>Helianthus</taxon>
    </lineage>
</organism>
<protein>
    <submittedName>
        <fullName evidence="1">Uncharacterized protein</fullName>
    </submittedName>
</protein>
<sequence length="52" mass="6218">MQQWFFKFHHQLLKNGFIGYLSLTPFKHQSQLLPSGSFKLYTDKKKITMLSK</sequence>
<accession>A0A9K3NGD4</accession>
<keyword evidence="2" id="KW-1185">Reference proteome</keyword>
<dbReference type="Proteomes" id="UP000215914">
    <property type="component" value="Unassembled WGS sequence"/>
</dbReference>
<comment type="caution">
    <text evidence="1">The sequence shown here is derived from an EMBL/GenBank/DDBJ whole genome shotgun (WGS) entry which is preliminary data.</text>
</comment>
<reference evidence="1" key="2">
    <citation type="submission" date="2020-06" db="EMBL/GenBank/DDBJ databases">
        <title>Helianthus annuus Genome sequencing and assembly Release 2.</title>
        <authorList>
            <person name="Gouzy J."/>
            <person name="Langlade N."/>
            <person name="Munos S."/>
        </authorList>
    </citation>
    <scope>NUCLEOTIDE SEQUENCE</scope>
    <source>
        <tissue evidence="1">Leaves</tissue>
    </source>
</reference>
<evidence type="ECO:0000313" key="1">
    <source>
        <dbReference type="EMBL" id="KAF5799249.1"/>
    </source>
</evidence>
<dbReference type="AlphaFoldDB" id="A0A9K3NGD4"/>
<name>A0A9K3NGD4_HELAN</name>
<dbReference type="Gramene" id="mRNA:HanXRQr2_Chr07g0302401">
    <property type="protein sequence ID" value="CDS:HanXRQr2_Chr07g0302401.1"/>
    <property type="gene ID" value="HanXRQr2_Chr07g0302401"/>
</dbReference>
<evidence type="ECO:0000313" key="2">
    <source>
        <dbReference type="Proteomes" id="UP000215914"/>
    </source>
</evidence>
<proteinExistence type="predicted"/>
<dbReference type="EMBL" id="MNCJ02000322">
    <property type="protein sequence ID" value="KAF5799249.1"/>
    <property type="molecule type" value="Genomic_DNA"/>
</dbReference>
<reference evidence="1" key="1">
    <citation type="journal article" date="2017" name="Nature">
        <title>The sunflower genome provides insights into oil metabolism, flowering and Asterid evolution.</title>
        <authorList>
            <person name="Badouin H."/>
            <person name="Gouzy J."/>
            <person name="Grassa C.J."/>
            <person name="Murat F."/>
            <person name="Staton S.E."/>
            <person name="Cottret L."/>
            <person name="Lelandais-Briere C."/>
            <person name="Owens G.L."/>
            <person name="Carrere S."/>
            <person name="Mayjonade B."/>
            <person name="Legrand L."/>
            <person name="Gill N."/>
            <person name="Kane N.C."/>
            <person name="Bowers J.E."/>
            <person name="Hubner S."/>
            <person name="Bellec A."/>
            <person name="Berard A."/>
            <person name="Berges H."/>
            <person name="Blanchet N."/>
            <person name="Boniface M.C."/>
            <person name="Brunel D."/>
            <person name="Catrice O."/>
            <person name="Chaidir N."/>
            <person name="Claudel C."/>
            <person name="Donnadieu C."/>
            <person name="Faraut T."/>
            <person name="Fievet G."/>
            <person name="Helmstetter N."/>
            <person name="King M."/>
            <person name="Knapp S.J."/>
            <person name="Lai Z."/>
            <person name="Le Paslier M.C."/>
            <person name="Lippi Y."/>
            <person name="Lorenzon L."/>
            <person name="Mandel J.R."/>
            <person name="Marage G."/>
            <person name="Marchand G."/>
            <person name="Marquand E."/>
            <person name="Bret-Mestries E."/>
            <person name="Morien E."/>
            <person name="Nambeesan S."/>
            <person name="Nguyen T."/>
            <person name="Pegot-Espagnet P."/>
            <person name="Pouilly N."/>
            <person name="Raftis F."/>
            <person name="Sallet E."/>
            <person name="Schiex T."/>
            <person name="Thomas J."/>
            <person name="Vandecasteele C."/>
            <person name="Vares D."/>
            <person name="Vear F."/>
            <person name="Vautrin S."/>
            <person name="Crespi M."/>
            <person name="Mangin B."/>
            <person name="Burke J.M."/>
            <person name="Salse J."/>
            <person name="Munos S."/>
            <person name="Vincourt P."/>
            <person name="Rieseberg L.H."/>
            <person name="Langlade N.B."/>
        </authorList>
    </citation>
    <scope>NUCLEOTIDE SEQUENCE</scope>
    <source>
        <tissue evidence="1">Leaves</tissue>
    </source>
</reference>